<dbReference type="Pfam" id="PF02367">
    <property type="entry name" value="TsaE"/>
    <property type="match status" value="1"/>
</dbReference>
<accession>A0A9D1LB68</accession>
<evidence type="ECO:0000256" key="10">
    <source>
        <dbReference type="ARBA" id="ARBA00032441"/>
    </source>
</evidence>
<organism evidence="11 12">
    <name type="scientific">Candidatus Pullichristensenella excrementigallinarum</name>
    <dbReference type="NCBI Taxonomy" id="2840907"/>
    <lineage>
        <taxon>Bacteria</taxon>
        <taxon>Bacillati</taxon>
        <taxon>Bacillota</taxon>
        <taxon>Clostridia</taxon>
        <taxon>Candidatus Pullichristensenella</taxon>
    </lineage>
</organism>
<dbReference type="InterPro" id="IPR027417">
    <property type="entry name" value="P-loop_NTPase"/>
</dbReference>
<proteinExistence type="inferred from homology"/>
<protein>
    <recommendedName>
        <fullName evidence="3">tRNA threonylcarbamoyladenosine biosynthesis protein TsaE</fullName>
    </recommendedName>
    <alternativeName>
        <fullName evidence="10">t(6)A37 threonylcarbamoyladenosine biosynthesis protein TsaE</fullName>
    </alternativeName>
</protein>
<keyword evidence="8" id="KW-0067">ATP-binding</keyword>
<keyword evidence="4" id="KW-0963">Cytoplasm</keyword>
<dbReference type="GO" id="GO:0002949">
    <property type="term" value="P:tRNA threonylcarbamoyladenosine modification"/>
    <property type="evidence" value="ECO:0007669"/>
    <property type="project" value="InterPro"/>
</dbReference>
<sequence>MRFETHSEADTAAFGEALGALLRPGDAVLLSGDLGAGKSVLARGIARALGVEGPMPSPSFLLMIPYEGKEKLCHFDLYRLSDPEEFYAAGLDEFIGTDAIAVIEWPEMAQLPPCPAMKLRVERGKAETVREIVLETEGMEHPLGALANWRIED</sequence>
<evidence type="ECO:0000256" key="9">
    <source>
        <dbReference type="ARBA" id="ARBA00022842"/>
    </source>
</evidence>
<keyword evidence="6" id="KW-0479">Metal-binding</keyword>
<evidence type="ECO:0000313" key="12">
    <source>
        <dbReference type="Proteomes" id="UP000824072"/>
    </source>
</evidence>
<dbReference type="GO" id="GO:0046872">
    <property type="term" value="F:metal ion binding"/>
    <property type="evidence" value="ECO:0007669"/>
    <property type="project" value="UniProtKB-KW"/>
</dbReference>
<dbReference type="Proteomes" id="UP000824072">
    <property type="component" value="Unassembled WGS sequence"/>
</dbReference>
<keyword evidence="9" id="KW-0460">Magnesium</keyword>
<dbReference type="SUPFAM" id="SSF52540">
    <property type="entry name" value="P-loop containing nucleoside triphosphate hydrolases"/>
    <property type="match status" value="1"/>
</dbReference>
<evidence type="ECO:0000256" key="8">
    <source>
        <dbReference type="ARBA" id="ARBA00022840"/>
    </source>
</evidence>
<evidence type="ECO:0000256" key="7">
    <source>
        <dbReference type="ARBA" id="ARBA00022741"/>
    </source>
</evidence>
<evidence type="ECO:0000256" key="4">
    <source>
        <dbReference type="ARBA" id="ARBA00022490"/>
    </source>
</evidence>
<evidence type="ECO:0000256" key="5">
    <source>
        <dbReference type="ARBA" id="ARBA00022694"/>
    </source>
</evidence>
<comment type="caution">
    <text evidence="11">The sequence shown here is derived from an EMBL/GenBank/DDBJ whole genome shotgun (WGS) entry which is preliminary data.</text>
</comment>
<dbReference type="GO" id="GO:0005737">
    <property type="term" value="C:cytoplasm"/>
    <property type="evidence" value="ECO:0007669"/>
    <property type="project" value="UniProtKB-SubCell"/>
</dbReference>
<dbReference type="PANTHER" id="PTHR33540:SF2">
    <property type="entry name" value="TRNA THREONYLCARBAMOYLADENOSINE BIOSYNTHESIS PROTEIN TSAE"/>
    <property type="match status" value="1"/>
</dbReference>
<dbReference type="Gene3D" id="3.40.50.300">
    <property type="entry name" value="P-loop containing nucleotide triphosphate hydrolases"/>
    <property type="match status" value="1"/>
</dbReference>
<evidence type="ECO:0000313" key="11">
    <source>
        <dbReference type="EMBL" id="HIU33294.1"/>
    </source>
</evidence>
<dbReference type="NCBIfam" id="TIGR00150">
    <property type="entry name" value="T6A_YjeE"/>
    <property type="match status" value="1"/>
</dbReference>
<reference evidence="11" key="1">
    <citation type="submission" date="2020-10" db="EMBL/GenBank/DDBJ databases">
        <authorList>
            <person name="Gilroy R."/>
        </authorList>
    </citation>
    <scope>NUCLEOTIDE SEQUENCE</scope>
    <source>
        <strain evidence="11">ChiHcec3-11533</strain>
    </source>
</reference>
<evidence type="ECO:0000256" key="6">
    <source>
        <dbReference type="ARBA" id="ARBA00022723"/>
    </source>
</evidence>
<name>A0A9D1LB68_9FIRM</name>
<gene>
    <name evidence="11" type="primary">tsaE</name>
    <name evidence="11" type="ORF">IAB02_01900</name>
</gene>
<reference evidence="11" key="2">
    <citation type="journal article" date="2021" name="PeerJ">
        <title>Extensive microbial diversity within the chicken gut microbiome revealed by metagenomics and culture.</title>
        <authorList>
            <person name="Gilroy R."/>
            <person name="Ravi A."/>
            <person name="Getino M."/>
            <person name="Pursley I."/>
            <person name="Horton D.L."/>
            <person name="Alikhan N.F."/>
            <person name="Baker D."/>
            <person name="Gharbi K."/>
            <person name="Hall N."/>
            <person name="Watson M."/>
            <person name="Adriaenssens E.M."/>
            <person name="Foster-Nyarko E."/>
            <person name="Jarju S."/>
            <person name="Secka A."/>
            <person name="Antonio M."/>
            <person name="Oren A."/>
            <person name="Chaudhuri R.R."/>
            <person name="La Ragione R."/>
            <person name="Hildebrand F."/>
            <person name="Pallen M.J."/>
        </authorList>
    </citation>
    <scope>NUCLEOTIDE SEQUENCE</scope>
    <source>
        <strain evidence="11">ChiHcec3-11533</strain>
    </source>
</reference>
<dbReference type="PANTHER" id="PTHR33540">
    <property type="entry name" value="TRNA THREONYLCARBAMOYLADENOSINE BIOSYNTHESIS PROTEIN TSAE"/>
    <property type="match status" value="1"/>
</dbReference>
<comment type="similarity">
    <text evidence="2">Belongs to the TsaE family.</text>
</comment>
<keyword evidence="5" id="KW-0819">tRNA processing</keyword>
<dbReference type="InterPro" id="IPR003442">
    <property type="entry name" value="T6A_TsaE"/>
</dbReference>
<keyword evidence="7" id="KW-0547">Nucleotide-binding</keyword>
<dbReference type="GO" id="GO:0005524">
    <property type="term" value="F:ATP binding"/>
    <property type="evidence" value="ECO:0007669"/>
    <property type="project" value="UniProtKB-KW"/>
</dbReference>
<evidence type="ECO:0000256" key="2">
    <source>
        <dbReference type="ARBA" id="ARBA00007599"/>
    </source>
</evidence>
<dbReference type="AlphaFoldDB" id="A0A9D1LB68"/>
<dbReference type="EMBL" id="DVMU01000042">
    <property type="protein sequence ID" value="HIU33294.1"/>
    <property type="molecule type" value="Genomic_DNA"/>
</dbReference>
<evidence type="ECO:0000256" key="1">
    <source>
        <dbReference type="ARBA" id="ARBA00004496"/>
    </source>
</evidence>
<comment type="subcellular location">
    <subcellularLocation>
        <location evidence="1">Cytoplasm</location>
    </subcellularLocation>
</comment>
<evidence type="ECO:0000256" key="3">
    <source>
        <dbReference type="ARBA" id="ARBA00019010"/>
    </source>
</evidence>